<dbReference type="Pfam" id="PF13480">
    <property type="entry name" value="Acetyltransf_6"/>
    <property type="match status" value="1"/>
</dbReference>
<dbReference type="SUPFAM" id="SSF55729">
    <property type="entry name" value="Acyl-CoA N-acyltransferases (Nat)"/>
    <property type="match status" value="1"/>
</dbReference>
<keyword evidence="3" id="KW-1185">Reference proteome</keyword>
<gene>
    <name evidence="2" type="ORF">CQ12_15770</name>
</gene>
<dbReference type="EMBL" id="LLXZ01000156">
    <property type="protein sequence ID" value="KRR02506.1"/>
    <property type="molecule type" value="Genomic_DNA"/>
</dbReference>
<organism evidence="2 3">
    <name type="scientific">Bradyrhizobium jicamae</name>
    <dbReference type="NCBI Taxonomy" id="280332"/>
    <lineage>
        <taxon>Bacteria</taxon>
        <taxon>Pseudomonadati</taxon>
        <taxon>Pseudomonadota</taxon>
        <taxon>Alphaproteobacteria</taxon>
        <taxon>Hyphomicrobiales</taxon>
        <taxon>Nitrobacteraceae</taxon>
        <taxon>Bradyrhizobium</taxon>
    </lineage>
</organism>
<dbReference type="InterPro" id="IPR038740">
    <property type="entry name" value="BioF2-like_GNAT_dom"/>
</dbReference>
<name>A0A0R3L421_9BRAD</name>
<reference evidence="2 3" key="1">
    <citation type="submission" date="2014-03" db="EMBL/GenBank/DDBJ databases">
        <title>Bradyrhizobium valentinum sp. nov., isolated from effective nodules of Lupinus mariae-josephae, a lupine endemic of basic-lime soils in Eastern Spain.</title>
        <authorList>
            <person name="Duran D."/>
            <person name="Rey L."/>
            <person name="Navarro A."/>
            <person name="Busquets A."/>
            <person name="Imperial J."/>
            <person name="Ruiz-Argueso T."/>
        </authorList>
    </citation>
    <scope>NUCLEOTIDE SEQUENCE [LARGE SCALE GENOMIC DNA]</scope>
    <source>
        <strain evidence="2 3">PAC68</strain>
    </source>
</reference>
<evidence type="ECO:0000313" key="3">
    <source>
        <dbReference type="Proteomes" id="UP000050863"/>
    </source>
</evidence>
<evidence type="ECO:0000313" key="2">
    <source>
        <dbReference type="EMBL" id="KRR02506.1"/>
    </source>
</evidence>
<dbReference type="AlphaFoldDB" id="A0A0R3L421"/>
<feature type="domain" description="BioF2-like acetyltransferase" evidence="1">
    <location>
        <begin position="193"/>
        <end position="339"/>
    </location>
</feature>
<sequence length="395" mass="43784">MTVLTTSAGQPAARSTGRAGGFRVELLGDWQQAVARWQDISPSTPFQHPQWYDAWYRAFAGAEDVAPLIAVVTDASTGERAMLLPLIRRQQGKIATIEFADLNLTDYNAPILGSAVPRDAKAMRMLWRSLLSALRRMQGPADLIRLRKVPVDLDGKPNPLALLGEGGACALNGNLVTTGEDYDAWRYTLAKVVRTELQRSWRVFTRDPAASFAIVTDVDEALRMLSATEVQQDERMRSLGVNYFLNDATCAAFYRNLVRAGVGSGYVVVSALTVGDEIVATLVGIRTGSRYVMVRISNAGKKWSNCSPGRLIIERTMAALHKDGVREFDFSVGNYAYKRRFGVRRLPLINISAALSWRGWPLALRDRAVGALRNRPQLDARLRRAFGMSLSHEER</sequence>
<proteinExistence type="predicted"/>
<evidence type="ECO:0000259" key="1">
    <source>
        <dbReference type="Pfam" id="PF13480"/>
    </source>
</evidence>
<dbReference type="Proteomes" id="UP000050863">
    <property type="component" value="Unassembled WGS sequence"/>
</dbReference>
<dbReference type="OrthoDB" id="8193702at2"/>
<dbReference type="RefSeq" id="WP_057838060.1">
    <property type="nucleotide sequence ID" value="NZ_LLXZ01000156.1"/>
</dbReference>
<dbReference type="STRING" id="280332.CQ12_15770"/>
<comment type="caution">
    <text evidence="2">The sequence shown here is derived from an EMBL/GenBank/DDBJ whole genome shotgun (WGS) entry which is preliminary data.</text>
</comment>
<accession>A0A0R3L421</accession>
<protein>
    <recommendedName>
        <fullName evidence="1">BioF2-like acetyltransferase domain-containing protein</fullName>
    </recommendedName>
</protein>
<dbReference type="InterPro" id="IPR016181">
    <property type="entry name" value="Acyl_CoA_acyltransferase"/>
</dbReference>